<accession>A8ZN50</accession>
<name>A8ZN50_ACAM1</name>
<reference evidence="1 2" key="1">
    <citation type="journal article" date="2008" name="Proc. Natl. Acad. Sci. U.S.A.">
        <title>Niche adaptation and genome expansion in the chlorophyll d-producing cyanobacterium Acaryochloris marina.</title>
        <authorList>
            <person name="Swingley W.D."/>
            <person name="Chen M."/>
            <person name="Cheung P.C."/>
            <person name="Conrad A.L."/>
            <person name="Dejesa L.C."/>
            <person name="Hao J."/>
            <person name="Honchak B.M."/>
            <person name="Karbach L.E."/>
            <person name="Kurdoglu A."/>
            <person name="Lahiri S."/>
            <person name="Mastrian S.D."/>
            <person name="Miyashita H."/>
            <person name="Page L."/>
            <person name="Ramakrishna P."/>
            <person name="Satoh S."/>
            <person name="Sattley W.M."/>
            <person name="Shimada Y."/>
            <person name="Taylor H.L."/>
            <person name="Tomo T."/>
            <person name="Tsuchiya T."/>
            <person name="Wang Z.T."/>
            <person name="Raymond J."/>
            <person name="Mimuro M."/>
            <person name="Blankenship R.E."/>
            <person name="Touchman J.W."/>
        </authorList>
    </citation>
    <scope>NUCLEOTIDE SEQUENCE [LARGE SCALE GENOMIC DNA]</scope>
    <source>
        <strain evidence="2">MBIC 11017</strain>
        <plasmid evidence="2">Plasmid pREB3</plasmid>
    </source>
</reference>
<geneLocation type="plasmid" evidence="1 2">
    <name>pREB3</name>
</geneLocation>
<dbReference type="KEGG" id="amr:AM1_C0321"/>
<dbReference type="AlphaFoldDB" id="A8ZN50"/>
<dbReference type="EMBL" id="CP000840">
    <property type="protein sequence ID" value="ABW32249.1"/>
    <property type="molecule type" value="Genomic_DNA"/>
</dbReference>
<evidence type="ECO:0000313" key="2">
    <source>
        <dbReference type="Proteomes" id="UP000000268"/>
    </source>
</evidence>
<keyword evidence="2" id="KW-1185">Reference proteome</keyword>
<sequence>MRSRIQLQQITKTIIEISQLLGRYRILSTSFILGSNIPGPKP</sequence>
<keyword evidence="1" id="KW-0614">Plasmid</keyword>
<proteinExistence type="predicted"/>
<dbReference type="Proteomes" id="UP000000268">
    <property type="component" value="Plasmid pREB3"/>
</dbReference>
<gene>
    <name evidence="1" type="ordered locus">AM1_C0321</name>
</gene>
<dbReference type="HOGENOM" id="CLU_3245626_0_0_3"/>
<evidence type="ECO:0000313" key="1">
    <source>
        <dbReference type="EMBL" id="ABW32249.1"/>
    </source>
</evidence>
<protein>
    <submittedName>
        <fullName evidence="1">Uncharacterized protein</fullName>
    </submittedName>
</protein>
<organism evidence="1 2">
    <name type="scientific">Acaryochloris marina (strain MBIC 11017)</name>
    <dbReference type="NCBI Taxonomy" id="329726"/>
    <lineage>
        <taxon>Bacteria</taxon>
        <taxon>Bacillati</taxon>
        <taxon>Cyanobacteriota</taxon>
        <taxon>Cyanophyceae</taxon>
        <taxon>Acaryochloridales</taxon>
        <taxon>Acaryochloridaceae</taxon>
        <taxon>Acaryochloris</taxon>
    </lineage>
</organism>